<dbReference type="EMBL" id="FQUS01000006">
    <property type="protein sequence ID" value="SHF23350.1"/>
    <property type="molecule type" value="Genomic_DNA"/>
</dbReference>
<dbReference type="Gene3D" id="1.10.287.1260">
    <property type="match status" value="1"/>
</dbReference>
<accession>A0A1M4ZZ83</accession>
<evidence type="ECO:0000256" key="9">
    <source>
        <dbReference type="SAM" id="SignalP"/>
    </source>
</evidence>
<evidence type="ECO:0000256" key="2">
    <source>
        <dbReference type="ARBA" id="ARBA00008017"/>
    </source>
</evidence>
<keyword evidence="5 8" id="KW-1133">Transmembrane helix</keyword>
<dbReference type="STRING" id="1194090.SAMN05443144_106181"/>
<keyword evidence="3" id="KW-1003">Cell membrane</keyword>
<feature type="compositionally biased region" description="Basic and acidic residues" evidence="7">
    <location>
        <begin position="412"/>
        <end position="431"/>
    </location>
</feature>
<dbReference type="Gene3D" id="3.30.1340.30">
    <property type="match status" value="1"/>
</dbReference>
<evidence type="ECO:0000313" key="12">
    <source>
        <dbReference type="Proteomes" id="UP000184041"/>
    </source>
</evidence>
<protein>
    <submittedName>
        <fullName evidence="11">Small-conductance mechanosensitive channel</fullName>
    </submittedName>
</protein>
<feature type="compositionally biased region" description="Basic and acidic residues" evidence="7">
    <location>
        <begin position="445"/>
        <end position="464"/>
    </location>
</feature>
<evidence type="ECO:0000256" key="8">
    <source>
        <dbReference type="SAM" id="Phobius"/>
    </source>
</evidence>
<dbReference type="PANTHER" id="PTHR30221:SF1">
    <property type="entry name" value="SMALL-CONDUCTANCE MECHANOSENSITIVE CHANNEL"/>
    <property type="match status" value="1"/>
</dbReference>
<keyword evidence="6 8" id="KW-0472">Membrane</keyword>
<feature type="transmembrane region" description="Helical" evidence="8">
    <location>
        <begin position="208"/>
        <end position="227"/>
    </location>
</feature>
<dbReference type="Pfam" id="PF21082">
    <property type="entry name" value="MS_channel_3rd"/>
    <property type="match status" value="1"/>
</dbReference>
<dbReference type="Gene3D" id="2.30.30.60">
    <property type="match status" value="1"/>
</dbReference>
<evidence type="ECO:0000256" key="7">
    <source>
        <dbReference type="SAM" id="MobiDB-lite"/>
    </source>
</evidence>
<feature type="domain" description="BON" evidence="10">
    <location>
        <begin position="52"/>
        <end position="118"/>
    </location>
</feature>
<dbReference type="InterPro" id="IPR006685">
    <property type="entry name" value="MscS_channel_2nd"/>
</dbReference>
<dbReference type="InterPro" id="IPR011066">
    <property type="entry name" value="MscS_channel_C_sf"/>
</dbReference>
<sequence length="464" mass="51618">MYYRNLRLGWICFLLTALPVLAWAQDNTQTVPNETAAETPAPEQVDVRPEATDSEIRERLRGILAATGWFAGTEVEVNDGVVFLRGSTETDDFKRWAGELARNTQDVAAVVNQIQVTEPDIWNYEPAFTGMQELWRSIMRAIPFWVFGLFVLVIFWGISLLGAKATRASLKKREMNILLQDIAARGVAVVIFLLGLYVVFHIADLTGVALTVLGGTGLLGIVLGIAFRDITENFLASIFLSIQNPFRAGDLVEISGTTGFIQRLTVRATLLMTLDGNHIQIPNSTVYKSSILNFTSNPNQRTTFTIGIGYDDSITKAQEIGAKILEDHPAVLREPEPWVLLDKLAASTVNVQFYFWVNAHKHNLLKVKSSLLRLIKTAYQEEGISMPDEAREMVFPKGVPVQLTGDSPAPQGREREKDTENQLSEDSKVAAEGEGELESNDEEIREQARQSRSPEEGEDLLKPE</sequence>
<dbReference type="AlphaFoldDB" id="A0A1M4ZZ83"/>
<gene>
    <name evidence="11" type="ORF">SAMN05443144_106181</name>
</gene>
<dbReference type="InterPro" id="IPR049278">
    <property type="entry name" value="MS_channel_C"/>
</dbReference>
<dbReference type="InterPro" id="IPR007055">
    <property type="entry name" value="BON_dom"/>
</dbReference>
<feature type="transmembrane region" description="Helical" evidence="8">
    <location>
        <begin position="142"/>
        <end position="161"/>
    </location>
</feature>
<proteinExistence type="inferred from homology"/>
<dbReference type="SUPFAM" id="SSF50182">
    <property type="entry name" value="Sm-like ribonucleoproteins"/>
    <property type="match status" value="1"/>
</dbReference>
<feature type="region of interest" description="Disordered" evidence="7">
    <location>
        <begin position="400"/>
        <end position="464"/>
    </location>
</feature>
<keyword evidence="9" id="KW-0732">Signal</keyword>
<evidence type="ECO:0000259" key="10">
    <source>
        <dbReference type="PROSITE" id="PS50914"/>
    </source>
</evidence>
<comment type="subcellular location">
    <subcellularLocation>
        <location evidence="1">Cell membrane</location>
        <topology evidence="1">Multi-pass membrane protein</topology>
    </subcellularLocation>
</comment>
<evidence type="ECO:0000313" key="11">
    <source>
        <dbReference type="EMBL" id="SHF23350.1"/>
    </source>
</evidence>
<feature type="transmembrane region" description="Helical" evidence="8">
    <location>
        <begin position="182"/>
        <end position="202"/>
    </location>
</feature>
<feature type="chain" id="PRO_5012657507" evidence="9">
    <location>
        <begin position="25"/>
        <end position="464"/>
    </location>
</feature>
<feature type="compositionally biased region" description="Acidic residues" evidence="7">
    <location>
        <begin position="433"/>
        <end position="444"/>
    </location>
</feature>
<comment type="similarity">
    <text evidence="2">Belongs to the MscS (TC 1.A.23) family.</text>
</comment>
<dbReference type="GO" id="GO:0005886">
    <property type="term" value="C:plasma membrane"/>
    <property type="evidence" value="ECO:0007669"/>
    <property type="project" value="UniProtKB-SubCell"/>
</dbReference>
<reference evidence="11 12" key="1">
    <citation type="submission" date="2016-11" db="EMBL/GenBank/DDBJ databases">
        <authorList>
            <person name="Jaros S."/>
            <person name="Januszkiewicz K."/>
            <person name="Wedrychowicz H."/>
        </authorList>
    </citation>
    <scope>NUCLEOTIDE SEQUENCE [LARGE SCALE GENOMIC DNA]</scope>
    <source>
        <strain evidence="11 12">DSM 21986</strain>
    </source>
</reference>
<dbReference type="Proteomes" id="UP000184041">
    <property type="component" value="Unassembled WGS sequence"/>
</dbReference>
<dbReference type="Pfam" id="PF04972">
    <property type="entry name" value="BON"/>
    <property type="match status" value="1"/>
</dbReference>
<dbReference type="InterPro" id="IPR010920">
    <property type="entry name" value="LSM_dom_sf"/>
</dbReference>
<evidence type="ECO:0000256" key="6">
    <source>
        <dbReference type="ARBA" id="ARBA00023136"/>
    </source>
</evidence>
<evidence type="ECO:0000256" key="5">
    <source>
        <dbReference type="ARBA" id="ARBA00022989"/>
    </source>
</evidence>
<organism evidence="11 12">
    <name type="scientific">Fodinibius roseus</name>
    <dbReference type="NCBI Taxonomy" id="1194090"/>
    <lineage>
        <taxon>Bacteria</taxon>
        <taxon>Pseudomonadati</taxon>
        <taxon>Balneolota</taxon>
        <taxon>Balneolia</taxon>
        <taxon>Balneolales</taxon>
        <taxon>Balneolaceae</taxon>
        <taxon>Fodinibius</taxon>
    </lineage>
</organism>
<name>A0A1M4ZZ83_9BACT</name>
<keyword evidence="12" id="KW-1185">Reference proteome</keyword>
<dbReference type="OrthoDB" id="1522493at2"/>
<evidence type="ECO:0000256" key="3">
    <source>
        <dbReference type="ARBA" id="ARBA00022475"/>
    </source>
</evidence>
<dbReference type="SUPFAM" id="SSF82689">
    <property type="entry name" value="Mechanosensitive channel protein MscS (YggB), C-terminal domain"/>
    <property type="match status" value="1"/>
</dbReference>
<dbReference type="InterPro" id="IPR023408">
    <property type="entry name" value="MscS_beta-dom_sf"/>
</dbReference>
<feature type="signal peptide" evidence="9">
    <location>
        <begin position="1"/>
        <end position="24"/>
    </location>
</feature>
<dbReference type="Pfam" id="PF00924">
    <property type="entry name" value="MS_channel_2nd"/>
    <property type="match status" value="1"/>
</dbReference>
<dbReference type="PROSITE" id="PS50914">
    <property type="entry name" value="BON"/>
    <property type="match status" value="1"/>
</dbReference>
<dbReference type="GO" id="GO:0008381">
    <property type="term" value="F:mechanosensitive monoatomic ion channel activity"/>
    <property type="evidence" value="ECO:0007669"/>
    <property type="project" value="InterPro"/>
</dbReference>
<dbReference type="PANTHER" id="PTHR30221">
    <property type="entry name" value="SMALL-CONDUCTANCE MECHANOSENSITIVE CHANNEL"/>
    <property type="match status" value="1"/>
</dbReference>
<dbReference type="InterPro" id="IPR045275">
    <property type="entry name" value="MscS_archaea/bacteria_type"/>
</dbReference>
<evidence type="ECO:0000256" key="1">
    <source>
        <dbReference type="ARBA" id="ARBA00004651"/>
    </source>
</evidence>
<dbReference type="Gene3D" id="3.30.70.100">
    <property type="match status" value="1"/>
</dbReference>
<keyword evidence="4 8" id="KW-0812">Transmembrane</keyword>
<dbReference type="RefSeq" id="WP_073061707.1">
    <property type="nucleotide sequence ID" value="NZ_FQUS01000006.1"/>
</dbReference>
<evidence type="ECO:0000256" key="4">
    <source>
        <dbReference type="ARBA" id="ARBA00022692"/>
    </source>
</evidence>